<keyword evidence="13 16" id="KW-0496">Mitochondrion</keyword>
<dbReference type="GO" id="GO:0003954">
    <property type="term" value="F:NADH dehydrogenase activity"/>
    <property type="evidence" value="ECO:0007669"/>
    <property type="project" value="TreeGrafter"/>
</dbReference>
<dbReference type="GO" id="GO:0042773">
    <property type="term" value="P:ATP synthesis coupled electron transport"/>
    <property type="evidence" value="ECO:0007669"/>
    <property type="project" value="InterPro"/>
</dbReference>
<sequence length="461" mass="50601">MLGLIFFNICLLVFWVHGSVSWYCRLWGLFIGTFFTTLEVWSSMLGSYGLSGFLMADGLSCVLLMLSWWISGLMLVASQGSVKGKNNSVEYFGFCVCLLNLFLSLAFLSSDVVMFYVFFEASLVPTLYLILAWGNQPERLQAGMYMIMYTISASLPLLVLILFSVSSADVSSFLLGWYGGGFSVGELSRGCVAGEIVFIVGLGAFLVKLPMFSLHLWLPKAHVEAPVAGSMILAGVLLKLGGYGMLRMYQFLSLGPCVSSDFILCFSLWGGVITSFICFRQVDLKSLIAYSSVGHMSLMLAGVLSNSSWGWQAALCMMVAHGLCSSGLFALANYNYEKTGTRSLVMNKGMLLICPVLSMWWFLFCVVNMAAPPSINLLSEVMLFPAVMFSGVYLFIPLCMMSFLSAVYSLYLYVSTQHGGLPSFVGPVTGMSSSATLLLFLHYYPVNFLVLKSDLVCSWVI</sequence>
<evidence type="ECO:0000256" key="15">
    <source>
        <dbReference type="ARBA" id="ARBA00049551"/>
    </source>
</evidence>
<comment type="function">
    <text evidence="16">Core subunit of the mitochondrial membrane respiratory chain NADH dehydrogenase (Complex I) which catalyzes electron transfer from NADH through the respiratory chain, using ubiquinone as an electron acceptor. Essential for the catalytic activity and assembly of complex I.</text>
</comment>
<keyword evidence="7 16" id="KW-0812">Transmembrane</keyword>
<feature type="transmembrane region" description="Helical" evidence="16">
    <location>
        <begin position="286"/>
        <end position="305"/>
    </location>
</feature>
<dbReference type="Pfam" id="PF00361">
    <property type="entry name" value="Proton_antipo_M"/>
    <property type="match status" value="1"/>
</dbReference>
<proteinExistence type="inferred from homology"/>
<feature type="transmembrane region" description="Helical" evidence="16">
    <location>
        <begin position="351"/>
        <end position="371"/>
    </location>
</feature>
<evidence type="ECO:0000256" key="13">
    <source>
        <dbReference type="ARBA" id="ARBA00023128"/>
    </source>
</evidence>
<dbReference type="EC" id="7.1.1.2" evidence="3 16"/>
<protein>
    <recommendedName>
        <fullName evidence="4 16">NADH-ubiquinone oxidoreductase chain 4</fullName>
        <ecNumber evidence="3 16">7.1.1.2</ecNumber>
    </recommendedName>
</protein>
<evidence type="ECO:0000256" key="3">
    <source>
        <dbReference type="ARBA" id="ARBA00012944"/>
    </source>
</evidence>
<dbReference type="GeneID" id="26521039"/>
<evidence type="ECO:0000256" key="14">
    <source>
        <dbReference type="ARBA" id="ARBA00023136"/>
    </source>
</evidence>
<name>A0A0S1F5M0_GRALY</name>
<feature type="transmembrane region" description="Helical" evidence="16">
    <location>
        <begin position="45"/>
        <end position="70"/>
    </location>
</feature>
<evidence type="ECO:0000256" key="8">
    <source>
        <dbReference type="ARBA" id="ARBA00022967"/>
    </source>
</evidence>
<keyword evidence="14 16" id="KW-0472">Membrane</keyword>
<dbReference type="PRINTS" id="PR01437">
    <property type="entry name" value="NUOXDRDTASE4"/>
</dbReference>
<dbReference type="EMBL" id="KR297249">
    <property type="protein sequence ID" value="ALK03368.1"/>
    <property type="molecule type" value="Genomic_DNA"/>
</dbReference>
<dbReference type="CTD" id="4538"/>
<keyword evidence="10 16" id="KW-1133">Transmembrane helix</keyword>
<keyword evidence="6 16" id="KW-0679">Respiratory chain</keyword>
<evidence type="ECO:0000259" key="17">
    <source>
        <dbReference type="Pfam" id="PF00361"/>
    </source>
</evidence>
<feature type="transmembrane region" description="Helical" evidence="16">
    <location>
        <begin position="146"/>
        <end position="167"/>
    </location>
</feature>
<feature type="domain" description="NADH:ubiquinone oxidoreductase chain 4 N-terminal" evidence="18">
    <location>
        <begin position="1"/>
        <end position="105"/>
    </location>
</feature>
<dbReference type="GO" id="GO:0015990">
    <property type="term" value="P:electron transport coupled proton transport"/>
    <property type="evidence" value="ECO:0007669"/>
    <property type="project" value="TreeGrafter"/>
</dbReference>
<feature type="transmembrane region" description="Helical" evidence="16">
    <location>
        <begin position="114"/>
        <end position="134"/>
    </location>
</feature>
<evidence type="ECO:0000256" key="6">
    <source>
        <dbReference type="ARBA" id="ARBA00022660"/>
    </source>
</evidence>
<dbReference type="InterPro" id="IPR000260">
    <property type="entry name" value="NADH4_N"/>
</dbReference>
<evidence type="ECO:0000256" key="1">
    <source>
        <dbReference type="ARBA" id="ARBA00004225"/>
    </source>
</evidence>
<accession>A0A0S1F5M0</accession>
<evidence type="ECO:0000259" key="18">
    <source>
        <dbReference type="Pfam" id="PF01059"/>
    </source>
</evidence>
<evidence type="ECO:0000256" key="11">
    <source>
        <dbReference type="ARBA" id="ARBA00023027"/>
    </source>
</evidence>
<evidence type="ECO:0000256" key="16">
    <source>
        <dbReference type="RuleBase" id="RU003297"/>
    </source>
</evidence>
<keyword evidence="9 16" id="KW-0249">Electron transport</keyword>
<feature type="transmembrane region" description="Helical" evidence="16">
    <location>
        <begin position="424"/>
        <end position="444"/>
    </location>
</feature>
<dbReference type="AlphaFoldDB" id="A0A0S1F5M0"/>
<evidence type="ECO:0000256" key="9">
    <source>
        <dbReference type="ARBA" id="ARBA00022982"/>
    </source>
</evidence>
<comment type="subcellular location">
    <subcellularLocation>
        <location evidence="1 16">Mitochondrion membrane</location>
        <topology evidence="1 16">Multi-pass membrane protein</topology>
    </subcellularLocation>
</comment>
<feature type="transmembrane region" description="Helical" evidence="16">
    <location>
        <begin position="311"/>
        <end position="331"/>
    </location>
</feature>
<evidence type="ECO:0000256" key="4">
    <source>
        <dbReference type="ARBA" id="ARBA00021006"/>
    </source>
</evidence>
<reference evidence="19" key="1">
    <citation type="journal article" date="2016" name="Zool. Scr.">
        <title>Mitogenomics of Vetigastropoda: insights into the evolution of pallial symmetry.</title>
        <authorList>
            <person name="Uribe J.E."/>
            <person name="Kano Y."/>
            <person name="Templado J."/>
            <person name="Zardoya R."/>
        </authorList>
    </citation>
    <scope>NUCLEOTIDE SEQUENCE</scope>
</reference>
<feature type="transmembrane region" description="Helical" evidence="16">
    <location>
        <begin position="91"/>
        <end position="108"/>
    </location>
</feature>
<comment type="catalytic activity">
    <reaction evidence="15 16">
        <text>a ubiquinone + NADH + 5 H(+)(in) = a ubiquinol + NAD(+) + 4 H(+)(out)</text>
        <dbReference type="Rhea" id="RHEA:29091"/>
        <dbReference type="Rhea" id="RHEA-COMP:9565"/>
        <dbReference type="Rhea" id="RHEA-COMP:9566"/>
        <dbReference type="ChEBI" id="CHEBI:15378"/>
        <dbReference type="ChEBI" id="CHEBI:16389"/>
        <dbReference type="ChEBI" id="CHEBI:17976"/>
        <dbReference type="ChEBI" id="CHEBI:57540"/>
        <dbReference type="ChEBI" id="CHEBI:57945"/>
        <dbReference type="EC" id="7.1.1.2"/>
    </reaction>
</comment>
<dbReference type="GO" id="GO:0048039">
    <property type="term" value="F:ubiquinone binding"/>
    <property type="evidence" value="ECO:0007669"/>
    <property type="project" value="TreeGrafter"/>
</dbReference>
<feature type="transmembrane region" description="Helical" evidence="16">
    <location>
        <begin position="391"/>
        <end position="412"/>
    </location>
</feature>
<comment type="similarity">
    <text evidence="2 16">Belongs to the complex I subunit 4 family.</text>
</comment>
<gene>
    <name evidence="19" type="primary">ND4</name>
</gene>
<keyword evidence="5 16" id="KW-0813">Transport</keyword>
<evidence type="ECO:0000256" key="2">
    <source>
        <dbReference type="ARBA" id="ARBA00009025"/>
    </source>
</evidence>
<organism evidence="19">
    <name type="scientific">Granata lyrata</name>
    <name type="common">Elegant stomatella</name>
    <name type="synonym">Stomatella lyrata</name>
    <dbReference type="NCBI Taxonomy" id="479586"/>
    <lineage>
        <taxon>Eukaryota</taxon>
        <taxon>Metazoa</taxon>
        <taxon>Spiralia</taxon>
        <taxon>Lophotrochozoa</taxon>
        <taxon>Mollusca</taxon>
        <taxon>Gastropoda</taxon>
        <taxon>Vetigastropoda</taxon>
        <taxon>Seguenziida</taxon>
        <taxon>Seguenzioidea</taxon>
        <taxon>Chilodontidae</taxon>
        <taxon>Granata</taxon>
    </lineage>
</organism>
<evidence type="ECO:0000256" key="10">
    <source>
        <dbReference type="ARBA" id="ARBA00022989"/>
    </source>
</evidence>
<dbReference type="PANTHER" id="PTHR43507:SF20">
    <property type="entry name" value="NADH-UBIQUINONE OXIDOREDUCTASE CHAIN 4"/>
    <property type="match status" value="1"/>
</dbReference>
<dbReference type="PANTHER" id="PTHR43507">
    <property type="entry name" value="NADH-UBIQUINONE OXIDOREDUCTASE CHAIN 4"/>
    <property type="match status" value="1"/>
</dbReference>
<evidence type="ECO:0000256" key="5">
    <source>
        <dbReference type="ARBA" id="ARBA00022448"/>
    </source>
</evidence>
<dbReference type="GO" id="GO:0031966">
    <property type="term" value="C:mitochondrial membrane"/>
    <property type="evidence" value="ECO:0007669"/>
    <property type="project" value="UniProtKB-SubCell"/>
</dbReference>
<dbReference type="GO" id="GO:0008137">
    <property type="term" value="F:NADH dehydrogenase (ubiquinone) activity"/>
    <property type="evidence" value="ECO:0007669"/>
    <property type="project" value="UniProtKB-UniRule"/>
</dbReference>
<evidence type="ECO:0000313" key="19">
    <source>
        <dbReference type="EMBL" id="ALK03368.1"/>
    </source>
</evidence>
<feature type="transmembrane region" description="Helical" evidence="16">
    <location>
        <begin position="258"/>
        <end position="279"/>
    </location>
</feature>
<keyword evidence="12 16" id="KW-0830">Ubiquinone</keyword>
<evidence type="ECO:0000256" key="12">
    <source>
        <dbReference type="ARBA" id="ARBA00023075"/>
    </source>
</evidence>
<keyword evidence="8" id="KW-1278">Translocase</keyword>
<dbReference type="RefSeq" id="YP_009192124.1">
    <property type="nucleotide sequence ID" value="NC_028708.1"/>
</dbReference>
<feature type="domain" description="NADH:quinone oxidoreductase/Mrp antiporter transmembrane" evidence="17">
    <location>
        <begin position="109"/>
        <end position="404"/>
    </location>
</feature>
<keyword evidence="11 16" id="KW-0520">NAD</keyword>
<dbReference type="InterPro" id="IPR001750">
    <property type="entry name" value="ND/Mrp_TM"/>
</dbReference>
<dbReference type="InterPro" id="IPR003918">
    <property type="entry name" value="NADH_UbQ_OxRdtase"/>
</dbReference>
<feature type="transmembrane region" description="Helical" evidence="16">
    <location>
        <begin position="227"/>
        <end position="246"/>
    </location>
</feature>
<geneLocation type="mitochondrion" evidence="19"/>
<evidence type="ECO:0000256" key="7">
    <source>
        <dbReference type="ARBA" id="ARBA00022692"/>
    </source>
</evidence>
<feature type="transmembrane region" description="Helical" evidence="16">
    <location>
        <begin position="187"/>
        <end position="207"/>
    </location>
</feature>
<dbReference type="Pfam" id="PF01059">
    <property type="entry name" value="Oxidored_q5_N"/>
    <property type="match status" value="1"/>
</dbReference>